<dbReference type="AlphaFoldDB" id="A0A918RDU9"/>
<dbReference type="RefSeq" id="WP_189540237.1">
    <property type="nucleotide sequence ID" value="NZ_BMZD01000003.1"/>
</dbReference>
<dbReference type="Proteomes" id="UP000634139">
    <property type="component" value="Unassembled WGS sequence"/>
</dbReference>
<evidence type="ECO:0008006" key="3">
    <source>
        <dbReference type="Google" id="ProtNLM"/>
    </source>
</evidence>
<protein>
    <recommendedName>
        <fullName evidence="3">Phytoene synthase</fullName>
    </recommendedName>
</protein>
<comment type="caution">
    <text evidence="1">The sequence shown here is derived from an EMBL/GenBank/DDBJ whole genome shotgun (WGS) entry which is preliminary data.</text>
</comment>
<accession>A0A918RDU9</accession>
<keyword evidence="2" id="KW-1185">Reference proteome</keyword>
<gene>
    <name evidence="1" type="ORF">GCM10011617_15820</name>
</gene>
<reference evidence="1" key="1">
    <citation type="journal article" date="2014" name="Int. J. Syst. Evol. Microbiol.">
        <title>Complete genome sequence of Corynebacterium casei LMG S-19264T (=DSM 44701T), isolated from a smear-ripened cheese.</title>
        <authorList>
            <consortium name="US DOE Joint Genome Institute (JGI-PGF)"/>
            <person name="Walter F."/>
            <person name="Albersmeier A."/>
            <person name="Kalinowski J."/>
            <person name="Ruckert C."/>
        </authorList>
    </citation>
    <scope>NUCLEOTIDE SEQUENCE</scope>
    <source>
        <strain evidence="1">KCTC 32422</strain>
    </source>
</reference>
<organism evidence="1 2">
    <name type="scientific">Novosphingobium arvoryzae</name>
    <dbReference type="NCBI Taxonomy" id="1256514"/>
    <lineage>
        <taxon>Bacteria</taxon>
        <taxon>Pseudomonadati</taxon>
        <taxon>Pseudomonadota</taxon>
        <taxon>Alphaproteobacteria</taxon>
        <taxon>Sphingomonadales</taxon>
        <taxon>Sphingomonadaceae</taxon>
        <taxon>Novosphingobium</taxon>
    </lineage>
</organism>
<evidence type="ECO:0000313" key="1">
    <source>
        <dbReference type="EMBL" id="GGZ96104.1"/>
    </source>
</evidence>
<sequence length="218" mass="22811">MPDSALLDAIPVEQRLALAYARPADKPLMLGIFLLDTRLAATVRGGREPVLAQIKLAWWREQLAKPAGDRPAGEPLLAMLAPLADEGAALGRLVDGWEQLLGDSPLPPSALEEFAAGRGAAFGALARALGLPEAAAAAQRAGRGWAAADLAVKLGQAQERAAALDLAAAHDWGRMALPRRLRPLQVLHGLARRRRGQGPLLDGPGALLAATRIGLLGL</sequence>
<proteinExistence type="predicted"/>
<dbReference type="EMBL" id="BMZD01000003">
    <property type="protein sequence ID" value="GGZ96104.1"/>
    <property type="molecule type" value="Genomic_DNA"/>
</dbReference>
<name>A0A918RDU9_9SPHN</name>
<evidence type="ECO:0000313" key="2">
    <source>
        <dbReference type="Proteomes" id="UP000634139"/>
    </source>
</evidence>
<reference evidence="1" key="2">
    <citation type="submission" date="2020-09" db="EMBL/GenBank/DDBJ databases">
        <authorList>
            <person name="Sun Q."/>
            <person name="Kim S."/>
        </authorList>
    </citation>
    <scope>NUCLEOTIDE SEQUENCE</scope>
    <source>
        <strain evidence="1">KCTC 32422</strain>
    </source>
</reference>